<comment type="similarity">
    <text evidence="3">Belongs to the glycosyltransferase 2 family. OpgH subfamily.</text>
</comment>
<keyword evidence="11 12" id="KW-0472">Membrane</keyword>
<feature type="transmembrane region" description="Helical" evidence="12">
    <location>
        <begin position="423"/>
        <end position="444"/>
    </location>
</feature>
<dbReference type="InterPro" id="IPR029044">
    <property type="entry name" value="Nucleotide-diphossugar_trans"/>
</dbReference>
<keyword evidence="10 12" id="KW-1133">Transmembrane helix</keyword>
<dbReference type="EMBL" id="RSED01000006">
    <property type="protein sequence ID" value="RRS04515.1"/>
    <property type="molecule type" value="Genomic_DNA"/>
</dbReference>
<keyword evidence="8 14" id="KW-0808">Transferase</keyword>
<evidence type="ECO:0000256" key="2">
    <source>
        <dbReference type="ARBA" id="ARBA00005001"/>
    </source>
</evidence>
<dbReference type="NCBIfam" id="NF003962">
    <property type="entry name" value="PRK05454.2-5"/>
    <property type="match status" value="1"/>
</dbReference>
<reference evidence="14 15" key="1">
    <citation type="submission" date="2018-12" db="EMBL/GenBank/DDBJ databases">
        <title>The whole draft genome of Aquabacterium sp. SJQ9.</title>
        <authorList>
            <person name="Sun L."/>
            <person name="Gao X."/>
            <person name="Chen W."/>
            <person name="Huang K."/>
        </authorList>
    </citation>
    <scope>NUCLEOTIDE SEQUENCE [LARGE SCALE GENOMIC DNA]</scope>
    <source>
        <strain evidence="14 15">SJQ9</strain>
    </source>
</reference>
<evidence type="ECO:0000256" key="5">
    <source>
        <dbReference type="ARBA" id="ARBA00022475"/>
    </source>
</evidence>
<dbReference type="InterPro" id="IPR001173">
    <property type="entry name" value="Glyco_trans_2-like"/>
</dbReference>
<evidence type="ECO:0000256" key="7">
    <source>
        <dbReference type="ARBA" id="ARBA00022676"/>
    </source>
</evidence>
<name>A0A426VCD8_9BURK</name>
<proteinExistence type="inferred from homology"/>
<feature type="transmembrane region" description="Helical" evidence="12">
    <location>
        <begin position="544"/>
        <end position="563"/>
    </location>
</feature>
<evidence type="ECO:0000256" key="8">
    <source>
        <dbReference type="ARBA" id="ARBA00022679"/>
    </source>
</evidence>
<evidence type="ECO:0000313" key="14">
    <source>
        <dbReference type="EMBL" id="RRS04515.1"/>
    </source>
</evidence>
<gene>
    <name evidence="14" type="primary">mdoH</name>
    <name evidence="14" type="ORF">EIP75_08775</name>
</gene>
<comment type="subcellular location">
    <subcellularLocation>
        <location evidence="1">Cell inner membrane</location>
        <topology evidence="1">Multi-pass membrane protein</topology>
    </subcellularLocation>
</comment>
<evidence type="ECO:0000256" key="6">
    <source>
        <dbReference type="ARBA" id="ARBA00022519"/>
    </source>
</evidence>
<feature type="transmembrane region" description="Helical" evidence="12">
    <location>
        <begin position="394"/>
        <end position="416"/>
    </location>
</feature>
<keyword evidence="9 12" id="KW-0812">Transmembrane</keyword>
<protein>
    <recommendedName>
        <fullName evidence="4">Glucans biosynthesis glucosyltransferase H</fullName>
    </recommendedName>
</protein>
<feature type="transmembrane region" description="Helical" evidence="12">
    <location>
        <begin position="40"/>
        <end position="61"/>
    </location>
</feature>
<evidence type="ECO:0000256" key="12">
    <source>
        <dbReference type="SAM" id="Phobius"/>
    </source>
</evidence>
<sequence>MRCRNPWPSASKGSTPMLSAFQIAAASAAAQSTLRRRRLVFASLVIVTSLILLGLMSAALFTEGFDAIGFGILLMFALTLPWTSIGFWNAVIGFGLMHFSRDPAGLVAPHLRSIKGDEPITQSTALLICIRHEDTDRLERNLGFMLDGLVRTGHSQNFHLYMLSDSDHADIVEGEQQVAARLAERLGSRLEITYRRREDHSGYKAGNIRDFCERWGSLHRFAIVLDADSVMTPAAMLRLVRIMQANANIGILQTLVTGLPSTSPFARVFQFGMRLGMRSYTLGAASWQGDCGPYWGHNAIIRLAPFIEHCHLPVLPGTSPLSGHILSHDQLEAVLMRRAGYEVRVLPDEDGSWEENPPTMPEFIRRDLRWCQGNMQYLKLLKMPGLLPVSRCQLWLAIAMYVGAPAWLGMIALGLLRDQPVNIPLFLLLFTVTMTMCFAPKFATLGDVLLRPDLRRDYGGTARVLISAAIELVFSVLMAPIAAVSITLFLMGLPFGRQIGWTSQQRDAVGLSWRDASQRLWLHTLLGLGLGLAFWQVFPSTILLWLPFVLGLSASIPMAVISADPRLGRWLADSGLCRIPEEARLPDKPEYTELFTPFAQAGLASATAGQPK</sequence>
<evidence type="ECO:0000256" key="11">
    <source>
        <dbReference type="ARBA" id="ARBA00023136"/>
    </source>
</evidence>
<comment type="pathway">
    <text evidence="2">Glycan metabolism; osmoregulated periplasmic glucan (OPG) biosynthesis.</text>
</comment>
<dbReference type="PANTHER" id="PTHR43867:SF5">
    <property type="entry name" value="GLUCANS BIOSYNTHESIS GLUCOSYLTRANSFERASE H"/>
    <property type="match status" value="1"/>
</dbReference>
<accession>A0A426VCD8</accession>
<dbReference type="Pfam" id="PF13632">
    <property type="entry name" value="Glyco_trans_2_3"/>
    <property type="match status" value="1"/>
</dbReference>
<keyword evidence="15" id="KW-1185">Reference proteome</keyword>
<dbReference type="Gene3D" id="3.90.550.10">
    <property type="entry name" value="Spore Coat Polysaccharide Biosynthesis Protein SpsA, Chain A"/>
    <property type="match status" value="1"/>
</dbReference>
<keyword evidence="7" id="KW-0328">Glycosyltransferase</keyword>
<dbReference type="SUPFAM" id="SSF53448">
    <property type="entry name" value="Nucleotide-diphospho-sugar transferases"/>
    <property type="match status" value="1"/>
</dbReference>
<dbReference type="GO" id="GO:0016758">
    <property type="term" value="F:hexosyltransferase activity"/>
    <property type="evidence" value="ECO:0007669"/>
    <property type="project" value="TreeGrafter"/>
</dbReference>
<feature type="transmembrane region" description="Helical" evidence="12">
    <location>
        <begin position="464"/>
        <end position="490"/>
    </location>
</feature>
<feature type="domain" description="Glycosyltransferase 2-like" evidence="13">
    <location>
        <begin position="223"/>
        <end position="423"/>
    </location>
</feature>
<evidence type="ECO:0000256" key="9">
    <source>
        <dbReference type="ARBA" id="ARBA00022692"/>
    </source>
</evidence>
<keyword evidence="6" id="KW-0997">Cell inner membrane</keyword>
<dbReference type="AlphaFoldDB" id="A0A426VCD8"/>
<evidence type="ECO:0000256" key="3">
    <source>
        <dbReference type="ARBA" id="ARBA00009337"/>
    </source>
</evidence>
<feature type="transmembrane region" description="Helical" evidence="12">
    <location>
        <begin position="68"/>
        <end position="91"/>
    </location>
</feature>
<dbReference type="InterPro" id="IPR050321">
    <property type="entry name" value="Glycosyltr_2/OpgH_subfam"/>
</dbReference>
<organism evidence="14 15">
    <name type="scientific">Aquabacterium soli</name>
    <dbReference type="NCBI Taxonomy" id="2493092"/>
    <lineage>
        <taxon>Bacteria</taxon>
        <taxon>Pseudomonadati</taxon>
        <taxon>Pseudomonadota</taxon>
        <taxon>Betaproteobacteria</taxon>
        <taxon>Burkholderiales</taxon>
        <taxon>Aquabacterium</taxon>
    </lineage>
</organism>
<evidence type="ECO:0000259" key="13">
    <source>
        <dbReference type="Pfam" id="PF13632"/>
    </source>
</evidence>
<dbReference type="NCBIfam" id="NF003958">
    <property type="entry name" value="PRK05454.2-1"/>
    <property type="match status" value="1"/>
</dbReference>
<feature type="transmembrane region" description="Helical" evidence="12">
    <location>
        <begin position="520"/>
        <end position="538"/>
    </location>
</feature>
<dbReference type="Proteomes" id="UP000269265">
    <property type="component" value="Unassembled WGS sequence"/>
</dbReference>
<evidence type="ECO:0000256" key="1">
    <source>
        <dbReference type="ARBA" id="ARBA00004429"/>
    </source>
</evidence>
<dbReference type="PANTHER" id="PTHR43867">
    <property type="entry name" value="CELLULOSE SYNTHASE CATALYTIC SUBUNIT A [UDP-FORMING]"/>
    <property type="match status" value="1"/>
</dbReference>
<keyword evidence="5" id="KW-1003">Cell membrane</keyword>
<evidence type="ECO:0000256" key="4">
    <source>
        <dbReference type="ARBA" id="ARBA00020585"/>
    </source>
</evidence>
<dbReference type="GO" id="GO:0005886">
    <property type="term" value="C:plasma membrane"/>
    <property type="evidence" value="ECO:0007669"/>
    <property type="project" value="UniProtKB-SubCell"/>
</dbReference>
<comment type="caution">
    <text evidence="14">The sequence shown here is derived from an EMBL/GenBank/DDBJ whole genome shotgun (WGS) entry which is preliminary data.</text>
</comment>
<evidence type="ECO:0000256" key="10">
    <source>
        <dbReference type="ARBA" id="ARBA00022989"/>
    </source>
</evidence>
<evidence type="ECO:0000313" key="15">
    <source>
        <dbReference type="Proteomes" id="UP000269265"/>
    </source>
</evidence>